<dbReference type="AlphaFoldDB" id="A0A834M8J0"/>
<evidence type="ECO:0000313" key="11">
    <source>
        <dbReference type="EMBL" id="KAF7272176.1"/>
    </source>
</evidence>
<keyword evidence="7 10" id="KW-0472">Membrane</keyword>
<evidence type="ECO:0000256" key="5">
    <source>
        <dbReference type="ARBA" id="ARBA00022725"/>
    </source>
</evidence>
<dbReference type="GO" id="GO:0007165">
    <property type="term" value="P:signal transduction"/>
    <property type="evidence" value="ECO:0007669"/>
    <property type="project" value="UniProtKB-KW"/>
</dbReference>
<feature type="transmembrane region" description="Helical" evidence="10">
    <location>
        <begin position="265"/>
        <end position="282"/>
    </location>
</feature>
<evidence type="ECO:0000256" key="10">
    <source>
        <dbReference type="SAM" id="Phobius"/>
    </source>
</evidence>
<evidence type="ECO:0000256" key="7">
    <source>
        <dbReference type="ARBA" id="ARBA00023136"/>
    </source>
</evidence>
<dbReference type="GO" id="GO:0005886">
    <property type="term" value="C:plasma membrane"/>
    <property type="evidence" value="ECO:0007669"/>
    <property type="project" value="UniProtKB-SubCell"/>
</dbReference>
<keyword evidence="12" id="KW-1185">Reference proteome</keyword>
<feature type="transmembrane region" description="Helical" evidence="10">
    <location>
        <begin position="157"/>
        <end position="184"/>
    </location>
</feature>
<evidence type="ECO:0000256" key="4">
    <source>
        <dbReference type="ARBA" id="ARBA00022692"/>
    </source>
</evidence>
<keyword evidence="6 10" id="KW-1133">Transmembrane helix</keyword>
<evidence type="ECO:0000256" key="6">
    <source>
        <dbReference type="ARBA" id="ARBA00022989"/>
    </source>
</evidence>
<accession>A0A834M8J0</accession>
<feature type="transmembrane region" description="Helical" evidence="10">
    <location>
        <begin position="101"/>
        <end position="121"/>
    </location>
</feature>
<keyword evidence="3" id="KW-0716">Sensory transduction</keyword>
<dbReference type="GO" id="GO:0005549">
    <property type="term" value="F:odorant binding"/>
    <property type="evidence" value="ECO:0007669"/>
    <property type="project" value="InterPro"/>
</dbReference>
<dbReference type="Pfam" id="PF02949">
    <property type="entry name" value="7tm_6"/>
    <property type="match status" value="1"/>
</dbReference>
<dbReference type="PANTHER" id="PTHR21137">
    <property type="entry name" value="ODORANT RECEPTOR"/>
    <property type="match status" value="1"/>
</dbReference>
<dbReference type="EMBL" id="JAACXV010013822">
    <property type="protein sequence ID" value="KAF7272176.1"/>
    <property type="molecule type" value="Genomic_DNA"/>
</dbReference>
<evidence type="ECO:0000313" key="12">
    <source>
        <dbReference type="Proteomes" id="UP000625711"/>
    </source>
</evidence>
<keyword evidence="5" id="KW-0552">Olfaction</keyword>
<keyword evidence="9" id="KW-0807">Transducer</keyword>
<feature type="transmembrane region" description="Helical" evidence="10">
    <location>
        <begin position="39"/>
        <end position="59"/>
    </location>
</feature>
<organism evidence="11 12">
    <name type="scientific">Rhynchophorus ferrugineus</name>
    <name type="common">Red palm weevil</name>
    <name type="synonym">Curculio ferrugineus</name>
    <dbReference type="NCBI Taxonomy" id="354439"/>
    <lineage>
        <taxon>Eukaryota</taxon>
        <taxon>Metazoa</taxon>
        <taxon>Ecdysozoa</taxon>
        <taxon>Arthropoda</taxon>
        <taxon>Hexapoda</taxon>
        <taxon>Insecta</taxon>
        <taxon>Pterygota</taxon>
        <taxon>Neoptera</taxon>
        <taxon>Endopterygota</taxon>
        <taxon>Coleoptera</taxon>
        <taxon>Polyphaga</taxon>
        <taxon>Cucujiformia</taxon>
        <taxon>Curculionidae</taxon>
        <taxon>Dryophthorinae</taxon>
        <taxon>Rhynchophorus</taxon>
    </lineage>
</organism>
<comment type="caution">
    <text evidence="11">The sequence shown here is derived from an EMBL/GenBank/DDBJ whole genome shotgun (WGS) entry which is preliminary data.</text>
</comment>
<feature type="transmembrane region" description="Helical" evidence="10">
    <location>
        <begin position="234"/>
        <end position="259"/>
    </location>
</feature>
<evidence type="ECO:0000256" key="9">
    <source>
        <dbReference type="ARBA" id="ARBA00023224"/>
    </source>
</evidence>
<feature type="transmembrane region" description="Helical" evidence="10">
    <location>
        <begin position="12"/>
        <end position="33"/>
    </location>
</feature>
<keyword evidence="8" id="KW-0675">Receptor</keyword>
<gene>
    <name evidence="11" type="ORF">GWI33_015008</name>
</gene>
<keyword evidence="2" id="KW-1003">Cell membrane</keyword>
<evidence type="ECO:0000256" key="3">
    <source>
        <dbReference type="ARBA" id="ARBA00022606"/>
    </source>
</evidence>
<name>A0A834M8J0_RHYFE</name>
<reference evidence="11" key="1">
    <citation type="submission" date="2020-08" db="EMBL/GenBank/DDBJ databases">
        <title>Genome sequencing and assembly of the red palm weevil Rhynchophorus ferrugineus.</title>
        <authorList>
            <person name="Dias G.B."/>
            <person name="Bergman C.M."/>
            <person name="Manee M."/>
        </authorList>
    </citation>
    <scope>NUCLEOTIDE SEQUENCE</scope>
    <source>
        <strain evidence="11">AA-2017</strain>
        <tissue evidence="11">Whole larva</tissue>
    </source>
</reference>
<evidence type="ECO:0000256" key="8">
    <source>
        <dbReference type="ARBA" id="ARBA00023170"/>
    </source>
</evidence>
<dbReference type="PANTHER" id="PTHR21137:SF35">
    <property type="entry name" value="ODORANT RECEPTOR 19A-RELATED"/>
    <property type="match status" value="1"/>
</dbReference>
<proteinExistence type="predicted"/>
<sequence>MARKQMICHNYTLVVHFLYFLWMLLMLVDFVLAVRNEEWTLSSATILISYYEMITKFVIFRKNKVPQFFGHVKRYEREIKSSNNPRIIKSYREHAFFCNKINWGTMVITNMVVCSFVIGGITEDIKSKEFSKDENCRPYNMMYHFWLPFGVRDKEPVILIINVLITTSGMVLYNSILMILGAWFEFLVSQMRVLQITFSAITNGYGHSDMNQYLKELIVEHKYIIRLIQKFSHLVRYVILMKYLLNAIAVAAVAVQLLLVKNPEGSMFLASFVCTLYSHILLRPHSQ</sequence>
<evidence type="ECO:0008006" key="13">
    <source>
        <dbReference type="Google" id="ProtNLM"/>
    </source>
</evidence>
<keyword evidence="4 10" id="KW-0812">Transmembrane</keyword>
<protein>
    <recommendedName>
        <fullName evidence="13">Odorant receptor</fullName>
    </recommendedName>
</protein>
<comment type="subcellular location">
    <subcellularLocation>
        <location evidence="1">Cell membrane</location>
        <topology evidence="1">Multi-pass membrane protein</topology>
    </subcellularLocation>
</comment>
<evidence type="ECO:0000256" key="2">
    <source>
        <dbReference type="ARBA" id="ARBA00022475"/>
    </source>
</evidence>
<dbReference type="GO" id="GO:0004984">
    <property type="term" value="F:olfactory receptor activity"/>
    <property type="evidence" value="ECO:0007669"/>
    <property type="project" value="InterPro"/>
</dbReference>
<dbReference type="InterPro" id="IPR004117">
    <property type="entry name" value="7tm6_olfct_rcpt"/>
</dbReference>
<dbReference type="Proteomes" id="UP000625711">
    <property type="component" value="Unassembled WGS sequence"/>
</dbReference>
<evidence type="ECO:0000256" key="1">
    <source>
        <dbReference type="ARBA" id="ARBA00004651"/>
    </source>
</evidence>